<keyword evidence="4" id="KW-1133">Transmembrane helix</keyword>
<keyword evidence="3" id="KW-0812">Transmembrane</keyword>
<organism evidence="7">
    <name type="scientific">Corethron hystrix</name>
    <dbReference type="NCBI Taxonomy" id="216773"/>
    <lineage>
        <taxon>Eukaryota</taxon>
        <taxon>Sar</taxon>
        <taxon>Stramenopiles</taxon>
        <taxon>Ochrophyta</taxon>
        <taxon>Bacillariophyta</taxon>
        <taxon>Coscinodiscophyceae</taxon>
        <taxon>Corethrophycidae</taxon>
        <taxon>Corethrales</taxon>
        <taxon>Corethraceae</taxon>
        <taxon>Corethron</taxon>
    </lineage>
</organism>
<evidence type="ECO:0000313" key="7">
    <source>
        <dbReference type="EMBL" id="CAD8883513.1"/>
    </source>
</evidence>
<dbReference type="GO" id="GO:0016020">
    <property type="term" value="C:membrane"/>
    <property type="evidence" value="ECO:0007669"/>
    <property type="project" value="UniProtKB-SubCell"/>
</dbReference>
<protein>
    <submittedName>
        <fullName evidence="7">Uncharacterized protein</fullName>
    </submittedName>
</protein>
<evidence type="ECO:0000256" key="1">
    <source>
        <dbReference type="ARBA" id="ARBA00004141"/>
    </source>
</evidence>
<dbReference type="AlphaFoldDB" id="A0A7S1BDC4"/>
<sequence length="325" mass="35653">MSFGISRFFFAVFSIITHAPRNVCSFAGLDPSMIHEHAATLQSSSAVIASSLSPPHLLDAYLQTLSIHPLATKMTTGATLAVAGDAIVQSRESSYDTRRAASFAMFDSAYRASQHALFPAIISNCRGQYVAGMLSAVSSSDLLDAHPGWIDGFAAMEQTLASQLGIVPFLYYPVFYAVTAVVQGLSFEGAVDRAKETFLPLMKRNLLFWIPVQFVQFGYIEEGLQIPFLSLCGLFWTIILSAFAGSAKEYDENESEAQLQRTEGGSVGCKNGFEEECIILDEGFHAADPSLKIAFNELEEARLALDDIFENDKSQKEQKQKQLIR</sequence>
<dbReference type="GO" id="GO:0005737">
    <property type="term" value="C:cytoplasm"/>
    <property type="evidence" value="ECO:0007669"/>
    <property type="project" value="TreeGrafter"/>
</dbReference>
<name>A0A7S1BDC4_9STRA</name>
<evidence type="ECO:0000256" key="6">
    <source>
        <dbReference type="RuleBase" id="RU363053"/>
    </source>
</evidence>
<dbReference type="EMBL" id="HBFR01014696">
    <property type="protein sequence ID" value="CAD8883513.1"/>
    <property type="molecule type" value="Transcribed_RNA"/>
</dbReference>
<comment type="subcellular location">
    <subcellularLocation>
        <location evidence="1">Membrane</location>
        <topology evidence="1">Multi-pass membrane protein</topology>
    </subcellularLocation>
</comment>
<proteinExistence type="inferred from homology"/>
<evidence type="ECO:0000256" key="2">
    <source>
        <dbReference type="ARBA" id="ARBA00006824"/>
    </source>
</evidence>
<gene>
    <name evidence="7" type="ORF">CHYS00102_LOCUS10709</name>
</gene>
<dbReference type="PANTHER" id="PTHR11266:SF17">
    <property type="entry name" value="PROTEIN MPV17"/>
    <property type="match status" value="1"/>
</dbReference>
<keyword evidence="5" id="KW-0472">Membrane</keyword>
<reference evidence="7" key="1">
    <citation type="submission" date="2021-01" db="EMBL/GenBank/DDBJ databases">
        <authorList>
            <person name="Corre E."/>
            <person name="Pelletier E."/>
            <person name="Niang G."/>
            <person name="Scheremetjew M."/>
            <person name="Finn R."/>
            <person name="Kale V."/>
            <person name="Holt S."/>
            <person name="Cochrane G."/>
            <person name="Meng A."/>
            <person name="Brown T."/>
            <person name="Cohen L."/>
        </authorList>
    </citation>
    <scope>NUCLEOTIDE SEQUENCE</scope>
    <source>
        <strain evidence="7">308</strain>
    </source>
</reference>
<accession>A0A7S1BDC4</accession>
<dbReference type="InterPro" id="IPR007248">
    <property type="entry name" value="Mpv17_PMP22"/>
</dbReference>
<dbReference type="Pfam" id="PF04117">
    <property type="entry name" value="Mpv17_PMP22"/>
    <property type="match status" value="1"/>
</dbReference>
<comment type="similarity">
    <text evidence="2 6">Belongs to the peroxisomal membrane protein PXMP2/4 family.</text>
</comment>
<evidence type="ECO:0000256" key="3">
    <source>
        <dbReference type="ARBA" id="ARBA00022692"/>
    </source>
</evidence>
<evidence type="ECO:0000256" key="4">
    <source>
        <dbReference type="ARBA" id="ARBA00022989"/>
    </source>
</evidence>
<evidence type="ECO:0000256" key="5">
    <source>
        <dbReference type="ARBA" id="ARBA00023136"/>
    </source>
</evidence>
<dbReference type="PANTHER" id="PTHR11266">
    <property type="entry name" value="PEROXISOMAL MEMBRANE PROTEIN 2, PXMP2 MPV17"/>
    <property type="match status" value="1"/>
</dbReference>